<dbReference type="OrthoDB" id="1935097at2759"/>
<evidence type="ECO:0000256" key="1">
    <source>
        <dbReference type="SAM" id="MobiDB-lite"/>
    </source>
</evidence>
<keyword evidence="2" id="KW-1185">Reference proteome</keyword>
<accession>A0A8B8K551</accession>
<feature type="region of interest" description="Disordered" evidence="1">
    <location>
        <begin position="23"/>
        <end position="47"/>
    </location>
</feature>
<reference evidence="2" key="1">
    <citation type="journal article" date="2019" name="Toxins">
        <title>Detection of Abrin-Like and Prepropulchellin-Like Toxin Genes and Transcripts Using Whole Genome Sequencing and Full-Length Transcript Sequencing of Abrus precatorius.</title>
        <authorList>
            <person name="Hovde B.T."/>
            <person name="Daligault H.E."/>
            <person name="Hanschen E.R."/>
            <person name="Kunde Y.A."/>
            <person name="Johnson M.B."/>
            <person name="Starkenburg S.R."/>
            <person name="Johnson S.L."/>
        </authorList>
    </citation>
    <scope>NUCLEOTIDE SEQUENCE [LARGE SCALE GENOMIC DNA]</scope>
</reference>
<dbReference type="RefSeq" id="XP_027338882.1">
    <property type="nucleotide sequence ID" value="XM_027483081.1"/>
</dbReference>
<evidence type="ECO:0000313" key="3">
    <source>
        <dbReference type="RefSeq" id="XP_027338882.1"/>
    </source>
</evidence>
<dbReference type="PANTHER" id="PTHR33670">
    <property type="entry name" value="SPLICING FACTOR, PROLINE- AND GLUTAMINE-RICH-LIKE"/>
    <property type="match status" value="1"/>
</dbReference>
<organism evidence="2 3">
    <name type="scientific">Abrus precatorius</name>
    <name type="common">Indian licorice</name>
    <name type="synonym">Glycine abrus</name>
    <dbReference type="NCBI Taxonomy" id="3816"/>
    <lineage>
        <taxon>Eukaryota</taxon>
        <taxon>Viridiplantae</taxon>
        <taxon>Streptophyta</taxon>
        <taxon>Embryophyta</taxon>
        <taxon>Tracheophyta</taxon>
        <taxon>Spermatophyta</taxon>
        <taxon>Magnoliopsida</taxon>
        <taxon>eudicotyledons</taxon>
        <taxon>Gunneridae</taxon>
        <taxon>Pentapetalae</taxon>
        <taxon>rosids</taxon>
        <taxon>fabids</taxon>
        <taxon>Fabales</taxon>
        <taxon>Fabaceae</taxon>
        <taxon>Papilionoideae</taxon>
        <taxon>50 kb inversion clade</taxon>
        <taxon>NPAAA clade</taxon>
        <taxon>indigoferoid/millettioid clade</taxon>
        <taxon>Abreae</taxon>
        <taxon>Abrus</taxon>
    </lineage>
</organism>
<dbReference type="KEGG" id="aprc:113852727"/>
<dbReference type="PANTHER" id="PTHR33670:SF15">
    <property type="entry name" value="OS02G0797600 PROTEIN"/>
    <property type="match status" value="1"/>
</dbReference>
<protein>
    <submittedName>
        <fullName evidence="3">Uncharacterized protein LOC113852727</fullName>
    </submittedName>
</protein>
<name>A0A8B8K551_ABRPR</name>
<evidence type="ECO:0000313" key="2">
    <source>
        <dbReference type="Proteomes" id="UP000694853"/>
    </source>
</evidence>
<dbReference type="AlphaFoldDB" id="A0A8B8K551"/>
<reference evidence="3" key="2">
    <citation type="submission" date="2025-08" db="UniProtKB">
        <authorList>
            <consortium name="RefSeq"/>
        </authorList>
    </citation>
    <scope>IDENTIFICATION</scope>
    <source>
        <tissue evidence="3">Young leaves</tissue>
    </source>
</reference>
<dbReference type="Proteomes" id="UP000694853">
    <property type="component" value="Unplaced"/>
</dbReference>
<proteinExistence type="predicted"/>
<gene>
    <name evidence="3" type="primary">LOC113852727</name>
</gene>
<dbReference type="GeneID" id="113852727"/>
<sequence>MGTSVLSSHDCLQPRLRHHAFSLSAPSVRSQTNPNPIPNSNPNHNQTRRRRLYDGHLSGMVVKGPGANLVMGQVKILKRGEKLSLEDGGTGRVDSSYEGFDLVLGSTDRLGPDPSSVPVPGFLGKRNGAAATTGLRRLLRLDLAS</sequence>